<dbReference type="HOGENOM" id="CLU_1976495_0_0_2"/>
<dbReference type="STRING" id="583356.Igag_1188"/>
<keyword evidence="2" id="KW-1185">Reference proteome</keyword>
<gene>
    <name evidence="1" type="ordered locus">Igag_1188</name>
</gene>
<dbReference type="EMBL" id="CP002098">
    <property type="protein sequence ID" value="ADM27994.1"/>
    <property type="molecule type" value="Genomic_DNA"/>
</dbReference>
<organism evidence="1 2">
    <name type="scientific">Ignisphaera aggregans (strain DSM 17230 / JCM 13409 / AQ1.S1)</name>
    <dbReference type="NCBI Taxonomy" id="583356"/>
    <lineage>
        <taxon>Archaea</taxon>
        <taxon>Thermoproteota</taxon>
        <taxon>Thermoprotei</taxon>
        <taxon>Desulfurococcales</taxon>
        <taxon>Desulfurococcaceae</taxon>
        <taxon>Ignisphaera</taxon>
    </lineage>
</organism>
<accession>E0SP67</accession>
<dbReference type="BioCyc" id="IAGG583356:GHAH-1165-MONOMER"/>
<reference evidence="1 2" key="1">
    <citation type="journal article" date="2010" name="Stand. Genomic Sci.">
        <title>Complete genome sequence of Ignisphaera aggregans type strain (AQ1.S1).</title>
        <authorList>
            <person name="Goker M."/>
            <person name="Held B."/>
            <person name="Lapidus A."/>
            <person name="Nolan M."/>
            <person name="Spring S."/>
            <person name="Yasawong M."/>
            <person name="Lucas S."/>
            <person name="Glavina Del Rio T."/>
            <person name="Tice H."/>
            <person name="Cheng J.F."/>
            <person name="Goodwin L."/>
            <person name="Tapia R."/>
            <person name="Pitluck S."/>
            <person name="Liolios K."/>
            <person name="Ivanova N."/>
            <person name="Mavromatis K."/>
            <person name="Mikhailova N."/>
            <person name="Pati A."/>
            <person name="Chen A."/>
            <person name="Palaniappan K."/>
            <person name="Brambilla E."/>
            <person name="Land M."/>
            <person name="Hauser L."/>
            <person name="Chang Y.J."/>
            <person name="Jeffries C.D."/>
            <person name="Brettin T."/>
            <person name="Detter J.C."/>
            <person name="Han C."/>
            <person name="Rohde M."/>
            <person name="Sikorski J."/>
            <person name="Woyke T."/>
            <person name="Bristow J."/>
            <person name="Eisen J.A."/>
            <person name="Markowitz V."/>
            <person name="Hugenholtz P."/>
            <person name="Kyrpides N.C."/>
            <person name="Klenk H.P."/>
        </authorList>
    </citation>
    <scope>NUCLEOTIDE SEQUENCE [LARGE SCALE GENOMIC DNA]</scope>
    <source>
        <strain evidence="2">DSM 17230 / JCM 13409 / AQ1.S1</strain>
    </source>
</reference>
<dbReference type="AlphaFoldDB" id="E0SP67"/>
<name>E0SP67_IGNAA</name>
<proteinExistence type="predicted"/>
<dbReference type="KEGG" id="iag:Igag_1188"/>
<evidence type="ECO:0000313" key="1">
    <source>
        <dbReference type="EMBL" id="ADM27994.1"/>
    </source>
</evidence>
<evidence type="ECO:0000313" key="2">
    <source>
        <dbReference type="Proteomes" id="UP000001304"/>
    </source>
</evidence>
<dbReference type="Proteomes" id="UP000001304">
    <property type="component" value="Chromosome"/>
</dbReference>
<protein>
    <submittedName>
        <fullName evidence="1">Uncharacterized protein</fullName>
    </submittedName>
</protein>
<sequence length="126" mass="14710">MVIELQSSESYRETISRNRLVVIAICNRSSKNWDYIIKLFQYLEELVKPKIVFGIIDVNMALSDLEDYEISLAKKDVIIKMYLNGSCIFSQEGVFHSVYNDIETLKEGIRSTLKKHSIQIKFIRSR</sequence>